<keyword evidence="5" id="KW-1185">Reference proteome</keyword>
<comment type="similarity">
    <text evidence="1">Belongs to the STIG1 family.</text>
</comment>
<keyword evidence="2 3" id="KW-0732">Signal</keyword>
<sequence length="238" mass="24860">MPRLLLLLLLLGALLVSASAKPRFNSKRNGTRATGTSTTSALKARQLTRERVFERTDKLVMANLFGREDCSIPQPSTGVCTCGPPYQLCGPQCVNTNRNVNNCGGCAQQCESGANPGCCGGVCSDFNSALTCGGCDNTCASGESCCGGACVDLTGNHDNCGACGNPCGADELCCNSQCIAQDETNCGVCGHSCLDGDECCGGTCYDLLFSDSHCRSCDVVCPINTYCFYGDCEDFAKR</sequence>
<evidence type="ECO:0000256" key="3">
    <source>
        <dbReference type="SAM" id="SignalP"/>
    </source>
</evidence>
<organism evidence="4 5">
    <name type="scientific">Exidia glandulosa HHB12029</name>
    <dbReference type="NCBI Taxonomy" id="1314781"/>
    <lineage>
        <taxon>Eukaryota</taxon>
        <taxon>Fungi</taxon>
        <taxon>Dikarya</taxon>
        <taxon>Basidiomycota</taxon>
        <taxon>Agaricomycotina</taxon>
        <taxon>Agaricomycetes</taxon>
        <taxon>Auriculariales</taxon>
        <taxon>Exidiaceae</taxon>
        <taxon>Exidia</taxon>
    </lineage>
</organism>
<name>A0A165KN37_EXIGL</name>
<gene>
    <name evidence="4" type="ORF">EXIGLDRAFT_705363</name>
</gene>
<dbReference type="InterPro" id="IPR006969">
    <property type="entry name" value="Stig-like"/>
</dbReference>
<feature type="chain" id="PRO_5007860975" description="Stig1-domain-containing protein" evidence="3">
    <location>
        <begin position="21"/>
        <end position="238"/>
    </location>
</feature>
<evidence type="ECO:0000256" key="1">
    <source>
        <dbReference type="ARBA" id="ARBA00006010"/>
    </source>
</evidence>
<dbReference type="Proteomes" id="UP000077266">
    <property type="component" value="Unassembled WGS sequence"/>
</dbReference>
<dbReference type="PANTHER" id="PTHR33227">
    <property type="entry name" value="STIGMA-SPECIFIC STIG1-LIKE PROTEIN 3"/>
    <property type="match status" value="1"/>
</dbReference>
<evidence type="ECO:0008006" key="6">
    <source>
        <dbReference type="Google" id="ProtNLM"/>
    </source>
</evidence>
<evidence type="ECO:0000313" key="5">
    <source>
        <dbReference type="Proteomes" id="UP000077266"/>
    </source>
</evidence>
<dbReference type="InParanoid" id="A0A165KN37"/>
<feature type="signal peptide" evidence="3">
    <location>
        <begin position="1"/>
        <end position="20"/>
    </location>
</feature>
<dbReference type="OrthoDB" id="439917at2759"/>
<dbReference type="Pfam" id="PF04885">
    <property type="entry name" value="Stig1"/>
    <property type="match status" value="1"/>
</dbReference>
<dbReference type="AlphaFoldDB" id="A0A165KN37"/>
<protein>
    <recommendedName>
        <fullName evidence="6">Stig1-domain-containing protein</fullName>
    </recommendedName>
</protein>
<reference evidence="4 5" key="1">
    <citation type="journal article" date="2016" name="Mol. Biol. Evol.">
        <title>Comparative Genomics of Early-Diverging Mushroom-Forming Fungi Provides Insights into the Origins of Lignocellulose Decay Capabilities.</title>
        <authorList>
            <person name="Nagy L.G."/>
            <person name="Riley R."/>
            <person name="Tritt A."/>
            <person name="Adam C."/>
            <person name="Daum C."/>
            <person name="Floudas D."/>
            <person name="Sun H."/>
            <person name="Yadav J.S."/>
            <person name="Pangilinan J."/>
            <person name="Larsson K.H."/>
            <person name="Matsuura K."/>
            <person name="Barry K."/>
            <person name="Labutti K."/>
            <person name="Kuo R."/>
            <person name="Ohm R.A."/>
            <person name="Bhattacharya S.S."/>
            <person name="Shirouzu T."/>
            <person name="Yoshinaga Y."/>
            <person name="Martin F.M."/>
            <person name="Grigoriev I.V."/>
            <person name="Hibbett D.S."/>
        </authorList>
    </citation>
    <scope>NUCLEOTIDE SEQUENCE [LARGE SCALE GENOMIC DNA]</scope>
    <source>
        <strain evidence="4 5">HHB12029</strain>
    </source>
</reference>
<dbReference type="PANTHER" id="PTHR33227:SF48">
    <property type="entry name" value="STIGMA-SPECIFIC STIG1-LIKE PROTEIN 4"/>
    <property type="match status" value="1"/>
</dbReference>
<accession>A0A165KN37</accession>
<proteinExistence type="inferred from homology"/>
<dbReference type="EMBL" id="KV425941">
    <property type="protein sequence ID" value="KZV96596.1"/>
    <property type="molecule type" value="Genomic_DNA"/>
</dbReference>
<evidence type="ECO:0000313" key="4">
    <source>
        <dbReference type="EMBL" id="KZV96596.1"/>
    </source>
</evidence>
<evidence type="ECO:0000256" key="2">
    <source>
        <dbReference type="ARBA" id="ARBA00022729"/>
    </source>
</evidence>